<dbReference type="InterPro" id="IPR051995">
    <property type="entry name" value="Ciliary_GTPase"/>
</dbReference>
<evidence type="ECO:0000313" key="7">
    <source>
        <dbReference type="Proteomes" id="UP000230066"/>
    </source>
</evidence>
<feature type="region of interest" description="Disordered" evidence="5">
    <location>
        <begin position="291"/>
        <end position="325"/>
    </location>
</feature>
<protein>
    <recommendedName>
        <fullName evidence="8">ADP-ribosylation factor protein 13B</fullName>
    </recommendedName>
</protein>
<sequence>MASCFPFVRRKQQNYKEVYLVILGLDNAGKTTTTRSIKGVSSDLVAPTIGFDRIEFAIDRFNINLYDLGGGRTIRDIWQNYFAEVHGAIFVVDSSAPDRLEECHNVLNKLFAHASISGKPILLLANKQDVEEAMDEADLINALELDSLANEYRSPCRLERCCALLTSGRKLDKGIRTGLRWLLAYIDSEWDTLDQRIRADVARQAREQALEREARRERVRLAREKRERLERERGGIEHSIDNRIVDNIPQNGNVGFEHGDASMVQVTQDDGTDLAQTRLNGQVTVIDLENKARTPTTLQRQQHQKQRNSVTGRKSLDFTTTPEPILARESAFTPKSASRLSVPNTKTSNSLLNSHELRRQIQIACSIDLDPADGRKSSIAKIGEVMQIVELDEAEDGIQRPSSQIDVAVPTGCQLPASKSELNRITQKRTTDACASDIAILKGSSADQLGVMEPQTTETSLESVMEVCHTPKTGLVPPVIDTLYGRAKKPMANLRGSELRSEQPSDRPFSFLIVSSKDKRPSPITRLLVPNINRLHPKRRFSATATTTVTSVTSVPNETAPKKEQQNQGE</sequence>
<dbReference type="GO" id="GO:0003924">
    <property type="term" value="F:GTPase activity"/>
    <property type="evidence" value="ECO:0007669"/>
    <property type="project" value="InterPro"/>
</dbReference>
<evidence type="ECO:0008006" key="8">
    <source>
        <dbReference type="Google" id="ProtNLM"/>
    </source>
</evidence>
<evidence type="ECO:0000313" key="6">
    <source>
        <dbReference type="EMBL" id="THD23466.1"/>
    </source>
</evidence>
<organism evidence="6 7">
    <name type="scientific">Fasciola hepatica</name>
    <name type="common">Liver fluke</name>
    <dbReference type="NCBI Taxonomy" id="6192"/>
    <lineage>
        <taxon>Eukaryota</taxon>
        <taxon>Metazoa</taxon>
        <taxon>Spiralia</taxon>
        <taxon>Lophotrochozoa</taxon>
        <taxon>Platyhelminthes</taxon>
        <taxon>Trematoda</taxon>
        <taxon>Digenea</taxon>
        <taxon>Plagiorchiida</taxon>
        <taxon>Echinostomata</taxon>
        <taxon>Echinostomatoidea</taxon>
        <taxon>Fasciolidae</taxon>
        <taxon>Fasciola</taxon>
    </lineage>
</organism>
<keyword evidence="7" id="KW-1185">Reference proteome</keyword>
<feature type="compositionally biased region" description="Low complexity" evidence="5">
    <location>
        <begin position="542"/>
        <end position="555"/>
    </location>
</feature>
<dbReference type="SMART" id="SM00177">
    <property type="entry name" value="ARF"/>
    <property type="match status" value="1"/>
</dbReference>
<name>A0A4E0R8X8_FASHE</name>
<feature type="binding site" evidence="3">
    <location>
        <begin position="126"/>
        <end position="129"/>
    </location>
    <ligand>
        <name>GTP</name>
        <dbReference type="ChEBI" id="CHEBI:37565"/>
    </ligand>
</feature>
<comment type="caution">
    <text evidence="6">The sequence shown here is derived from an EMBL/GenBank/DDBJ whole genome shotgun (WGS) entry which is preliminary data.</text>
</comment>
<dbReference type="SUPFAM" id="SSF52540">
    <property type="entry name" value="P-loop containing nucleoside triphosphate hydrolases"/>
    <property type="match status" value="1"/>
</dbReference>
<dbReference type="GO" id="GO:0097730">
    <property type="term" value="C:non-motile cilium"/>
    <property type="evidence" value="ECO:0007669"/>
    <property type="project" value="TreeGrafter"/>
</dbReference>
<keyword evidence="1 3" id="KW-0547">Nucleotide-binding</keyword>
<dbReference type="GO" id="GO:1905515">
    <property type="term" value="P:non-motile cilium assembly"/>
    <property type="evidence" value="ECO:0007669"/>
    <property type="project" value="TreeGrafter"/>
</dbReference>
<dbReference type="InterPro" id="IPR005225">
    <property type="entry name" value="Small_GTP-bd"/>
</dbReference>
<dbReference type="EMBL" id="JXXN02002131">
    <property type="protein sequence ID" value="THD23466.1"/>
    <property type="molecule type" value="Genomic_DNA"/>
</dbReference>
<proteinExistence type="predicted"/>
<dbReference type="PANTHER" id="PTHR46090">
    <property type="entry name" value="ADP-RIBOSYLATION FACTOR-LIKE PROTEIN 13B"/>
    <property type="match status" value="1"/>
</dbReference>
<dbReference type="Pfam" id="PF00025">
    <property type="entry name" value="Arf"/>
    <property type="match status" value="1"/>
</dbReference>
<dbReference type="GO" id="GO:0005525">
    <property type="term" value="F:GTP binding"/>
    <property type="evidence" value="ECO:0007669"/>
    <property type="project" value="UniProtKB-KW"/>
</dbReference>
<dbReference type="PANTHER" id="PTHR46090:SF2">
    <property type="entry name" value="ADP-RIBOSYLATION FACTOR-LIKE PROTEIN 13B"/>
    <property type="match status" value="1"/>
</dbReference>
<dbReference type="PRINTS" id="PR00328">
    <property type="entry name" value="SAR1GTPBP"/>
</dbReference>
<dbReference type="GO" id="GO:0046872">
    <property type="term" value="F:metal ion binding"/>
    <property type="evidence" value="ECO:0007669"/>
    <property type="project" value="UniProtKB-KW"/>
</dbReference>
<reference evidence="6" key="1">
    <citation type="submission" date="2019-03" db="EMBL/GenBank/DDBJ databases">
        <title>Improved annotation for the trematode Fasciola hepatica.</title>
        <authorList>
            <person name="Choi Y.-J."/>
            <person name="Martin J."/>
            <person name="Mitreva M."/>
        </authorList>
    </citation>
    <scope>NUCLEOTIDE SEQUENCE [LARGE SCALE GENOMIC DNA]</scope>
</reference>
<dbReference type="Proteomes" id="UP000230066">
    <property type="component" value="Unassembled WGS sequence"/>
</dbReference>
<gene>
    <name evidence="6" type="ORF">D915_005809</name>
</gene>
<feature type="region of interest" description="Disordered" evidence="5">
    <location>
        <begin position="541"/>
        <end position="570"/>
    </location>
</feature>
<feature type="binding site" evidence="3">
    <location>
        <begin position="24"/>
        <end position="31"/>
    </location>
    <ligand>
        <name>GTP</name>
        <dbReference type="ChEBI" id="CHEBI:37565"/>
    </ligand>
</feature>
<dbReference type="GO" id="GO:0060170">
    <property type="term" value="C:ciliary membrane"/>
    <property type="evidence" value="ECO:0007669"/>
    <property type="project" value="TreeGrafter"/>
</dbReference>
<keyword evidence="4" id="KW-0460">Magnesium</keyword>
<keyword evidence="4" id="KW-0479">Metal-binding</keyword>
<feature type="binding site" evidence="4">
    <location>
        <position position="31"/>
    </location>
    <ligand>
        <name>Mg(2+)</name>
        <dbReference type="ChEBI" id="CHEBI:18420"/>
    </ligand>
</feature>
<dbReference type="AlphaFoldDB" id="A0A4E0R8X8"/>
<keyword evidence="2 3" id="KW-0342">GTP-binding</keyword>
<evidence type="ECO:0000256" key="1">
    <source>
        <dbReference type="ARBA" id="ARBA00022741"/>
    </source>
</evidence>
<feature type="binding site" evidence="4">
    <location>
        <position position="48"/>
    </location>
    <ligand>
        <name>Mg(2+)</name>
        <dbReference type="ChEBI" id="CHEBI:18420"/>
    </ligand>
</feature>
<feature type="compositionally biased region" description="Basic and acidic residues" evidence="5">
    <location>
        <begin position="560"/>
        <end position="570"/>
    </location>
</feature>
<feature type="compositionally biased region" description="Polar residues" evidence="5">
    <location>
        <begin position="293"/>
        <end position="322"/>
    </location>
</feature>
<dbReference type="Gene3D" id="3.40.50.300">
    <property type="entry name" value="P-loop containing nucleotide triphosphate hydrolases"/>
    <property type="match status" value="1"/>
</dbReference>
<dbReference type="SMART" id="SM00178">
    <property type="entry name" value="SAR"/>
    <property type="match status" value="1"/>
</dbReference>
<evidence type="ECO:0000256" key="4">
    <source>
        <dbReference type="PIRSR" id="PIRSR606689-2"/>
    </source>
</evidence>
<dbReference type="FunFam" id="3.40.50.300:FF:000415">
    <property type="entry name" value="ADP-ribosylation factor-like GTPase 13B"/>
    <property type="match status" value="1"/>
</dbReference>
<dbReference type="NCBIfam" id="TIGR00231">
    <property type="entry name" value="small_GTP"/>
    <property type="match status" value="1"/>
</dbReference>
<dbReference type="PROSITE" id="PS51417">
    <property type="entry name" value="ARF"/>
    <property type="match status" value="1"/>
</dbReference>
<evidence type="ECO:0000256" key="3">
    <source>
        <dbReference type="PIRSR" id="PIRSR606689-1"/>
    </source>
</evidence>
<dbReference type="GO" id="GO:0097500">
    <property type="term" value="P:receptor localization to non-motile cilium"/>
    <property type="evidence" value="ECO:0007669"/>
    <property type="project" value="TreeGrafter"/>
</dbReference>
<feature type="binding site" evidence="3">
    <location>
        <position position="70"/>
    </location>
    <ligand>
        <name>GTP</name>
        <dbReference type="ChEBI" id="CHEBI:37565"/>
    </ligand>
</feature>
<evidence type="ECO:0000256" key="2">
    <source>
        <dbReference type="ARBA" id="ARBA00023134"/>
    </source>
</evidence>
<dbReference type="InterPro" id="IPR027417">
    <property type="entry name" value="P-loop_NTPase"/>
</dbReference>
<accession>A0A4E0R8X8</accession>
<dbReference type="InterPro" id="IPR006689">
    <property type="entry name" value="Small_GTPase_ARF/SAR"/>
</dbReference>
<evidence type="ECO:0000256" key="5">
    <source>
        <dbReference type="SAM" id="MobiDB-lite"/>
    </source>
</evidence>